<dbReference type="PANTHER" id="PTHR46082:SF6">
    <property type="entry name" value="AAA+ ATPASE DOMAIN-CONTAINING PROTEIN-RELATED"/>
    <property type="match status" value="1"/>
</dbReference>
<dbReference type="STRING" id="327505.A0A2H3FZG5"/>
<feature type="domain" description="DUF7779" evidence="2">
    <location>
        <begin position="460"/>
        <end position="542"/>
    </location>
</feature>
<dbReference type="InterPro" id="IPR002182">
    <property type="entry name" value="NB-ARC"/>
</dbReference>
<dbReference type="PRINTS" id="PR00381">
    <property type="entry name" value="KINESINLIGHT"/>
</dbReference>
<dbReference type="SUPFAM" id="SSF48452">
    <property type="entry name" value="TPR-like"/>
    <property type="match status" value="3"/>
</dbReference>
<dbReference type="EMBL" id="MABQ02000014">
    <property type="protein sequence ID" value="PCD21148.1"/>
    <property type="molecule type" value="Genomic_DNA"/>
</dbReference>
<proteinExistence type="predicted"/>
<dbReference type="AlphaFoldDB" id="A0A2H3FZG5"/>
<sequence>MAEAVGLAVSVITIIDLSAKVSTRCFQYLNAVGNARADITRLQSRLDDLSACLRGAHRVLHGPNNQALAVSRELINSLDGCQSELVQVQNRLDPGKARKTMRRLGLRALKWPFDSKEVSGIVANLEYYKQAIMLCLQVDQTTILLDIQQKFDSVSLQPCGDRPIARLPCFNVPFDRDPDFVDRPDITTWLQRQYTGSTSRMALVGMGGFGKSQVAIQFAHHIHNESPQSSVYWVHASSKARFEEAYQSIAERLQLPRRNDPDIDVLGLVCDWLQMEEAGSWLMILDNADDVDLFYPANIGEVKAATGPVDKNALTRSDQRPLGAYLPKRHNGTIFITSRSMNAAEKLTGSHKAIYQVSTMDDVEGLQLFRNKLNEDFDRDAAAELLRALDFIPLAIAQAAAYINRRAPRVSVKTYLDTFQESDGKKGSLLNRDAGDLRRDESVSNSVVITWQVTFEQIRRERPSAAKLLSFMSFFNPQGIPEFVLHSYDIDMTNQEDRHAGSDSFEDDLDILRGYSLVSVTATGNIFEMHALVQFCTRVWISKTGNEERWRQLFLRSMSRNFPDGTFETWPVCQILLPHIEPTLGEEPPSEDLLNWASLLTDCALYMLTIGNYRMAEDLSKKAVNARTKLLGEEHPDMLTSIANLALIYWNQGRWKEAEELQVEVLLTRKRVLGKEHPDTLAIMANLASTYRDQGRWKEAEELQVGVMEMRKRVLGKEHPDTLTSMASLALTYWTQGRWKEAEKLGVGVTETRKRVLGEEHPSTLASMANLASTYRNQGRWKEAEELEVGVMEVRKRVLGEEHPDTLTSMANLALTYWTQGRWEKAEELQVGVIETSKKVLGEQHPDTLVGMANLASTYRNRGRRKEAEELQIGVMETRKRVLGEEHPSTLTSMASLALTYWTQGRWKEAEELQVGVMKMRKRVLGEEHPSTLASMANLASTYWNQGRWKEAEELEVEVMEMRKRVLGEEHPDTLTSMNNLAIGWKDHGRNEDALALMRNCVVLLQRVLGTDHPHTMSSVALLAEWDDINDLLTFLLNAKYNRPPPSKRRRVV</sequence>
<dbReference type="InterPro" id="IPR053137">
    <property type="entry name" value="NLR-like"/>
</dbReference>
<dbReference type="Gene3D" id="1.25.40.10">
    <property type="entry name" value="Tetratricopeptide repeat domain"/>
    <property type="match status" value="3"/>
</dbReference>
<dbReference type="InterPro" id="IPR056681">
    <property type="entry name" value="DUF7779"/>
</dbReference>
<dbReference type="Proteomes" id="UP000219602">
    <property type="component" value="Unassembled WGS sequence"/>
</dbReference>
<evidence type="ECO:0008006" key="5">
    <source>
        <dbReference type="Google" id="ProtNLM"/>
    </source>
</evidence>
<evidence type="ECO:0000313" key="3">
    <source>
        <dbReference type="EMBL" id="PCD21148.1"/>
    </source>
</evidence>
<accession>A0A2H3FZG5</accession>
<dbReference type="InterPro" id="IPR011990">
    <property type="entry name" value="TPR-like_helical_dom_sf"/>
</dbReference>
<dbReference type="PANTHER" id="PTHR46082">
    <property type="entry name" value="ATP/GTP-BINDING PROTEIN-RELATED"/>
    <property type="match status" value="1"/>
</dbReference>
<evidence type="ECO:0000313" key="4">
    <source>
        <dbReference type="Proteomes" id="UP000219602"/>
    </source>
</evidence>
<protein>
    <recommendedName>
        <fullName evidence="5">Kinesin light chain</fullName>
    </recommendedName>
</protein>
<dbReference type="Pfam" id="PF25000">
    <property type="entry name" value="DUF7779"/>
    <property type="match status" value="1"/>
</dbReference>
<reference evidence="3 4" key="2">
    <citation type="journal article" date="2017" name="Sci. Rep.">
        <title>A mobile pathogenicity chromosome in Fusarium oxysporum for infection of multiple cucurbit species.</title>
        <authorList>
            <person name="van Dam P."/>
            <person name="Fokkens L."/>
            <person name="Ayukawa Y."/>
            <person name="van der Gragt M."/>
            <person name="Ter Horst A."/>
            <person name="Brankovics B."/>
            <person name="Houterman P.M."/>
            <person name="Arie T."/>
            <person name="Rep M."/>
        </authorList>
    </citation>
    <scope>NUCLEOTIDE SEQUENCE [LARGE SCALE GENOMIC DNA]</scope>
    <source>
        <strain evidence="3 4">Forc016</strain>
    </source>
</reference>
<evidence type="ECO:0000259" key="1">
    <source>
        <dbReference type="Pfam" id="PF00931"/>
    </source>
</evidence>
<dbReference type="Pfam" id="PF13424">
    <property type="entry name" value="TPR_12"/>
    <property type="match status" value="3"/>
</dbReference>
<organism evidence="3 4">
    <name type="scientific">Fusarium oxysporum f. sp. radicis-cucumerinum</name>
    <dbReference type="NCBI Taxonomy" id="327505"/>
    <lineage>
        <taxon>Eukaryota</taxon>
        <taxon>Fungi</taxon>
        <taxon>Dikarya</taxon>
        <taxon>Ascomycota</taxon>
        <taxon>Pezizomycotina</taxon>
        <taxon>Sordariomycetes</taxon>
        <taxon>Hypocreomycetidae</taxon>
        <taxon>Hypocreales</taxon>
        <taxon>Nectriaceae</taxon>
        <taxon>Fusarium</taxon>
        <taxon>Fusarium oxysporum species complex</taxon>
    </lineage>
</organism>
<dbReference type="Pfam" id="PF13374">
    <property type="entry name" value="TPR_10"/>
    <property type="match status" value="4"/>
</dbReference>
<dbReference type="Pfam" id="PF00931">
    <property type="entry name" value="NB-ARC"/>
    <property type="match status" value="1"/>
</dbReference>
<gene>
    <name evidence="3" type="ORF">AU210_016574</name>
</gene>
<name>A0A2H3FZG5_FUSOX</name>
<reference evidence="3 4" key="1">
    <citation type="journal article" date="2016" name="Environ. Microbiol.">
        <title>Effector profiles distinguish formae speciales of Fusarium oxysporum.</title>
        <authorList>
            <person name="van Dam P."/>
            <person name="Fokkens L."/>
            <person name="Schmidt S.M."/>
            <person name="Linmans J.H."/>
            <person name="Kistler H.C."/>
            <person name="Ma L.J."/>
            <person name="Rep M."/>
        </authorList>
    </citation>
    <scope>NUCLEOTIDE SEQUENCE [LARGE SCALE GENOMIC DNA]</scope>
    <source>
        <strain evidence="3 4">Forc016</strain>
    </source>
</reference>
<dbReference type="SUPFAM" id="SSF52540">
    <property type="entry name" value="P-loop containing nucleoside triphosphate hydrolases"/>
    <property type="match status" value="1"/>
</dbReference>
<dbReference type="GO" id="GO:0043531">
    <property type="term" value="F:ADP binding"/>
    <property type="evidence" value="ECO:0007669"/>
    <property type="project" value="InterPro"/>
</dbReference>
<comment type="caution">
    <text evidence="3">The sequence shown here is derived from an EMBL/GenBank/DDBJ whole genome shotgun (WGS) entry which is preliminary data.</text>
</comment>
<evidence type="ECO:0000259" key="2">
    <source>
        <dbReference type="Pfam" id="PF25000"/>
    </source>
</evidence>
<feature type="domain" description="NB-ARC" evidence="1">
    <location>
        <begin position="196"/>
        <end position="260"/>
    </location>
</feature>
<dbReference type="InterPro" id="IPR027417">
    <property type="entry name" value="P-loop_NTPase"/>
</dbReference>
<dbReference type="Gene3D" id="3.40.50.300">
    <property type="entry name" value="P-loop containing nucleotide triphosphate hydrolases"/>
    <property type="match status" value="1"/>
</dbReference>